<evidence type="ECO:0000256" key="1">
    <source>
        <dbReference type="SAM" id="Phobius"/>
    </source>
</evidence>
<keyword evidence="1" id="KW-0812">Transmembrane</keyword>
<reference evidence="2 3" key="1">
    <citation type="journal article" date="2010" name="Nature">
        <title>Genome sequence of the palaeopolyploid soybean.</title>
        <authorList>
            <person name="Schmutz J."/>
            <person name="Cannon S.B."/>
            <person name="Schlueter J."/>
            <person name="Ma J."/>
            <person name="Mitros T."/>
            <person name="Nelson W."/>
            <person name="Hyten D.L."/>
            <person name="Song Q."/>
            <person name="Thelen J.J."/>
            <person name="Cheng J."/>
            <person name="Xu D."/>
            <person name="Hellsten U."/>
            <person name="May G.D."/>
            <person name="Yu Y."/>
            <person name="Sakurai T."/>
            <person name="Umezawa T."/>
            <person name="Bhattacharyya M.K."/>
            <person name="Sandhu D."/>
            <person name="Valliyodan B."/>
            <person name="Lindquist E."/>
            <person name="Peto M."/>
            <person name="Grant D."/>
            <person name="Shu S."/>
            <person name="Goodstein D."/>
            <person name="Barry K."/>
            <person name="Futrell-Griggs M."/>
            <person name="Abernathy B."/>
            <person name="Du J."/>
            <person name="Tian Z."/>
            <person name="Zhu L."/>
            <person name="Gill N."/>
            <person name="Joshi T."/>
            <person name="Libault M."/>
            <person name="Sethuraman A."/>
            <person name="Zhang X.-C."/>
            <person name="Shinozaki K."/>
            <person name="Nguyen H.T."/>
            <person name="Wing R.A."/>
            <person name="Cregan P."/>
            <person name="Specht J."/>
            <person name="Grimwood J."/>
            <person name="Rokhsar D."/>
            <person name="Stacey G."/>
            <person name="Shoemaker R.C."/>
            <person name="Jackson S.A."/>
        </authorList>
    </citation>
    <scope>NUCLEOTIDE SEQUENCE [LARGE SCALE GENOMIC DNA]</scope>
    <source>
        <strain evidence="3">cv. Williams 82</strain>
        <tissue evidence="2">Callus</tissue>
    </source>
</reference>
<sequence>MASRGEAHPKSNRLDGGGAGVSKPFSLDPLPFPFSFQILYGFLLFFVYASLCCFCAFMIATTHHHRRQ</sequence>
<proteinExistence type="predicted"/>
<organism evidence="2">
    <name type="scientific">Glycine max</name>
    <name type="common">Soybean</name>
    <name type="synonym">Glycine hispida</name>
    <dbReference type="NCBI Taxonomy" id="3847"/>
    <lineage>
        <taxon>Eukaryota</taxon>
        <taxon>Viridiplantae</taxon>
        <taxon>Streptophyta</taxon>
        <taxon>Embryophyta</taxon>
        <taxon>Tracheophyta</taxon>
        <taxon>Spermatophyta</taxon>
        <taxon>Magnoliopsida</taxon>
        <taxon>eudicotyledons</taxon>
        <taxon>Gunneridae</taxon>
        <taxon>Pentapetalae</taxon>
        <taxon>rosids</taxon>
        <taxon>fabids</taxon>
        <taxon>Fabales</taxon>
        <taxon>Fabaceae</taxon>
        <taxon>Papilionoideae</taxon>
        <taxon>50 kb inversion clade</taxon>
        <taxon>NPAAA clade</taxon>
        <taxon>indigoferoid/millettioid clade</taxon>
        <taxon>Phaseoleae</taxon>
        <taxon>Glycine</taxon>
        <taxon>Glycine subgen. Soja</taxon>
    </lineage>
</organism>
<dbReference type="EMBL" id="CM000834">
    <property type="protein sequence ID" value="KRH75284.1"/>
    <property type="molecule type" value="Genomic_DNA"/>
</dbReference>
<dbReference type="EnsemblPlants" id="KRH75284">
    <property type="protein sequence ID" value="KRH75284"/>
    <property type="gene ID" value="GLYMA_01G075500"/>
</dbReference>
<reference evidence="2" key="3">
    <citation type="submission" date="2018-07" db="EMBL/GenBank/DDBJ databases">
        <title>WGS assembly of Glycine max.</title>
        <authorList>
            <person name="Schmutz J."/>
            <person name="Cannon S."/>
            <person name="Schlueter J."/>
            <person name="Ma J."/>
            <person name="Mitros T."/>
            <person name="Nelson W."/>
            <person name="Hyten D."/>
            <person name="Song Q."/>
            <person name="Thelen J."/>
            <person name="Cheng J."/>
            <person name="Xu D."/>
            <person name="Hellsten U."/>
            <person name="May G."/>
            <person name="Yu Y."/>
            <person name="Sakurai T."/>
            <person name="Umezawa T."/>
            <person name="Bhattacharyya M."/>
            <person name="Sandhu D."/>
            <person name="Valliyodan B."/>
            <person name="Lindquist E."/>
            <person name="Peto M."/>
            <person name="Grant D."/>
            <person name="Shu S."/>
            <person name="Goodstein D."/>
            <person name="Barry K."/>
            <person name="Futrell-Griggs M."/>
            <person name="Abernathy B."/>
            <person name="Du J."/>
            <person name="Tian Z."/>
            <person name="Zhu L."/>
            <person name="Gill N."/>
            <person name="Joshi T."/>
            <person name="Libault M."/>
            <person name="Sethuraman A."/>
            <person name="Zhang X."/>
            <person name="Shinozaki K."/>
            <person name="Nguyen H."/>
            <person name="Wing R."/>
            <person name="Cregan P."/>
            <person name="Specht J."/>
            <person name="Grimwood J."/>
            <person name="Rokhsar D."/>
            <person name="Stacey G."/>
            <person name="Shoemaker R."/>
            <person name="Jackson S."/>
        </authorList>
    </citation>
    <scope>NUCLEOTIDE SEQUENCE</scope>
    <source>
        <tissue evidence="2">Callus</tissue>
    </source>
</reference>
<name>A0A0R0LGH7_SOYBN</name>
<evidence type="ECO:0000313" key="4">
    <source>
        <dbReference type="Proteomes" id="UP000008827"/>
    </source>
</evidence>
<evidence type="ECO:0000313" key="3">
    <source>
        <dbReference type="EnsemblPlants" id="KRH75284"/>
    </source>
</evidence>
<keyword evidence="1" id="KW-0472">Membrane</keyword>
<accession>A0A0R0LGH7</accession>
<gene>
    <name evidence="2" type="ORF">GLYMA_01G075500</name>
</gene>
<reference evidence="3" key="2">
    <citation type="submission" date="2018-02" db="UniProtKB">
        <authorList>
            <consortium name="EnsemblPlants"/>
        </authorList>
    </citation>
    <scope>IDENTIFICATION</scope>
    <source>
        <strain evidence="3">Williams 82</strain>
    </source>
</reference>
<dbReference type="Proteomes" id="UP000008827">
    <property type="component" value="Chromosome 1"/>
</dbReference>
<protein>
    <submittedName>
        <fullName evidence="2 3">Uncharacterized protein</fullName>
    </submittedName>
</protein>
<evidence type="ECO:0000313" key="2">
    <source>
        <dbReference type="EMBL" id="KRH75284.1"/>
    </source>
</evidence>
<keyword evidence="1" id="KW-1133">Transmembrane helix</keyword>
<dbReference type="AlphaFoldDB" id="A0A0R0LGH7"/>
<keyword evidence="4" id="KW-1185">Reference proteome</keyword>
<dbReference type="Gramene" id="KRH75284">
    <property type="protein sequence ID" value="KRH75284"/>
    <property type="gene ID" value="GLYMA_01G075500"/>
</dbReference>
<feature type="transmembrane region" description="Helical" evidence="1">
    <location>
        <begin position="38"/>
        <end position="60"/>
    </location>
</feature>
<dbReference type="InParanoid" id="A0A0R0LGH7"/>